<proteinExistence type="predicted"/>
<feature type="coiled-coil region" evidence="1">
    <location>
        <begin position="152"/>
        <end position="183"/>
    </location>
</feature>
<keyword evidence="1" id="KW-0175">Coiled coil</keyword>
<dbReference type="EMBL" id="LCNM01000022">
    <property type="protein sequence ID" value="KKU55311.1"/>
    <property type="molecule type" value="Genomic_DNA"/>
</dbReference>
<accession>A0A0G1RDU0</accession>
<comment type="caution">
    <text evidence="2">The sequence shown here is derived from an EMBL/GenBank/DDBJ whole genome shotgun (WGS) entry which is preliminary data.</text>
</comment>
<reference evidence="2 3" key="1">
    <citation type="journal article" date="2015" name="Nature">
        <title>rRNA introns, odd ribosomes, and small enigmatic genomes across a large radiation of phyla.</title>
        <authorList>
            <person name="Brown C.T."/>
            <person name="Hug L.A."/>
            <person name="Thomas B.C."/>
            <person name="Sharon I."/>
            <person name="Castelle C.J."/>
            <person name="Singh A."/>
            <person name="Wilkins M.J."/>
            <person name="Williams K.H."/>
            <person name="Banfield J.F."/>
        </authorList>
    </citation>
    <scope>NUCLEOTIDE SEQUENCE [LARGE SCALE GENOMIC DNA]</scope>
</reference>
<evidence type="ECO:0000313" key="2">
    <source>
        <dbReference type="EMBL" id="KKU55311.1"/>
    </source>
</evidence>
<name>A0A0G1RDU0_9BACT</name>
<dbReference type="AlphaFoldDB" id="A0A0G1RDU0"/>
<protein>
    <submittedName>
        <fullName evidence="2">Uncharacterized protein</fullName>
    </submittedName>
</protein>
<evidence type="ECO:0000256" key="1">
    <source>
        <dbReference type="SAM" id="Coils"/>
    </source>
</evidence>
<sequence length="272" mass="30162">MVEGFDGCGSSNGHEYRSGDGTVGYAERTGTPETREFAGDSEFKHRRNYKSIDTPAEDVVYFRVMGKRGLVLGMVLAAVVTGSVARAQEDIDYQKPNTWRPTIKATIKDMRTQLLELRARQKEELRMKMGQIKDVRKKTLVERIGNRMCDTNTRLTNNMKRYLENLSRILDRVEARMQKARDAGENVVGAEEKIAAARKAITDAKTAVDEQAVRPCTVTLASTESAVLKTEVKNSIAGLEVQLKGVRTKVKEARQAVTAAIVALAQVLGENI</sequence>
<organism evidence="2 3">
    <name type="scientific">Candidatus Amesbacteria bacterium GW2011_GWA2_47_11</name>
    <dbReference type="NCBI Taxonomy" id="1618357"/>
    <lineage>
        <taxon>Bacteria</taxon>
        <taxon>Candidatus Amesiibacteriota</taxon>
    </lineage>
</organism>
<dbReference type="Proteomes" id="UP000034607">
    <property type="component" value="Unassembled WGS sequence"/>
</dbReference>
<evidence type="ECO:0000313" key="3">
    <source>
        <dbReference type="Proteomes" id="UP000034607"/>
    </source>
</evidence>
<gene>
    <name evidence="2" type="ORF">UX78_C0022G0005</name>
</gene>